<dbReference type="Pfam" id="PF25583">
    <property type="entry name" value="WCX"/>
    <property type="match status" value="1"/>
</dbReference>
<evidence type="ECO:0000259" key="2">
    <source>
        <dbReference type="Pfam" id="PF13280"/>
    </source>
</evidence>
<evidence type="ECO:0000313" key="4">
    <source>
        <dbReference type="EMBL" id="NEE03763.1"/>
    </source>
</evidence>
<feature type="region of interest" description="Disordered" evidence="1">
    <location>
        <begin position="292"/>
        <end position="373"/>
    </location>
</feature>
<feature type="compositionally biased region" description="Polar residues" evidence="1">
    <location>
        <begin position="349"/>
        <end position="364"/>
    </location>
</feature>
<dbReference type="InterPro" id="IPR057727">
    <property type="entry name" value="WCX_dom"/>
</dbReference>
<accession>A0A6L9SFC7</accession>
<organism evidence="4 5">
    <name type="scientific">Phytoactinopolyspora halotolerans</name>
    <dbReference type="NCBI Taxonomy" id="1981512"/>
    <lineage>
        <taxon>Bacteria</taxon>
        <taxon>Bacillati</taxon>
        <taxon>Actinomycetota</taxon>
        <taxon>Actinomycetes</taxon>
        <taxon>Jiangellales</taxon>
        <taxon>Jiangellaceae</taxon>
        <taxon>Phytoactinopolyspora</taxon>
    </lineage>
</organism>
<dbReference type="Pfam" id="PF13280">
    <property type="entry name" value="WYL"/>
    <property type="match status" value="2"/>
</dbReference>
<dbReference type="PANTHER" id="PTHR34580:SF1">
    <property type="entry name" value="PROTEIN PAFC"/>
    <property type="match status" value="1"/>
</dbReference>
<dbReference type="PROSITE" id="PS52050">
    <property type="entry name" value="WYL"/>
    <property type="match status" value="2"/>
</dbReference>
<evidence type="ECO:0000259" key="3">
    <source>
        <dbReference type="Pfam" id="PF25583"/>
    </source>
</evidence>
<feature type="domain" description="WYL" evidence="2">
    <location>
        <begin position="521"/>
        <end position="586"/>
    </location>
</feature>
<evidence type="ECO:0000313" key="5">
    <source>
        <dbReference type="Proteomes" id="UP000475214"/>
    </source>
</evidence>
<name>A0A6L9SFC7_9ACTN</name>
<dbReference type="InterPro" id="IPR026881">
    <property type="entry name" value="WYL_dom"/>
</dbReference>
<dbReference type="PANTHER" id="PTHR34580">
    <property type="match status" value="1"/>
</dbReference>
<dbReference type="Proteomes" id="UP000475214">
    <property type="component" value="Unassembled WGS sequence"/>
</dbReference>
<comment type="caution">
    <text evidence="4">The sequence shown here is derived from an EMBL/GenBank/DDBJ whole genome shotgun (WGS) entry which is preliminary data.</text>
</comment>
<gene>
    <name evidence="4" type="ORF">G1H10_26700</name>
</gene>
<protein>
    <submittedName>
        <fullName evidence="4">WYL domain-containing protein</fullName>
    </submittedName>
</protein>
<sequence>MTLEAAEPRGLTTDDLIEIAGYGSARDPERQLNRDVTELKRIGWDIRNESGHGAAGRYRLHARDTRLRVEIEPQHQVQLVRAALAAGVGDEFVDRLGDDLFESEPPGDEPLVRTNEPHRLGHDALDKAAYAVENGCLMRFVYKQVRRVVHPYLVHPGASGWYLVGHEDGSSTVKRFVTGRMTDVVVDGPDTAVVPEDVTYDGLNPITWEVDPPTAVVVETTEEYVPQAEMALGTPVAKETDDDGMVRLTIPVTHRAAFRARLYELGERVRIVESAEVREEIISELSRFLKRQPLTGGPERPLSVDAPPSGPRQRGRRPAGRPPANRGGRDHPASSTPPDPRDQRRGPGSQVSVSRPSAPMTSGAPNRRPPGYVRRFDRVTRALNLLAMHANGLPLRQLAASLDIDPDALLEELRAYYSADMPLRYYPPVVRPTTIRFHDADGAEVLPDEAEYVTAVPHPTVEVGADYVSVSDLARVYQAGQNLMALEPGNTDLEDALDALMGTALRGLGAKRSEWQTHLAARLGDALRQRRKIRITYARAWEPGVVERVIMPFRLTTTRRGWELDAAIDDERTGTFLLSGIRDVEILDEAFERPADVEERIAANRKEQAVYIAVPQDRRWVVERFAESVEVVRESDDEVRLRAYLLGPVEKRLALLMVVAGPRAFVYEPTGLRDAGTDLARRLLRHHRGP</sequence>
<reference evidence="4 5" key="1">
    <citation type="submission" date="2020-02" db="EMBL/GenBank/DDBJ databases">
        <authorList>
            <person name="Li X.-J."/>
            <person name="Han X.-M."/>
        </authorList>
    </citation>
    <scope>NUCLEOTIDE SEQUENCE [LARGE SCALE GENOMIC DNA]</scope>
    <source>
        <strain evidence="4 5">CCTCC AB 2017055</strain>
    </source>
</reference>
<dbReference type="AlphaFoldDB" id="A0A6L9SFC7"/>
<dbReference type="InterPro" id="IPR051534">
    <property type="entry name" value="CBASS_pafABC_assoc_protein"/>
</dbReference>
<dbReference type="EMBL" id="JAAGOA010000025">
    <property type="protein sequence ID" value="NEE03763.1"/>
    <property type="molecule type" value="Genomic_DNA"/>
</dbReference>
<evidence type="ECO:0000256" key="1">
    <source>
        <dbReference type="SAM" id="MobiDB-lite"/>
    </source>
</evidence>
<proteinExistence type="predicted"/>
<feature type="domain" description="WCX" evidence="3">
    <location>
        <begin position="232"/>
        <end position="288"/>
    </location>
</feature>
<dbReference type="RefSeq" id="WP_163743710.1">
    <property type="nucleotide sequence ID" value="NZ_JAAGOA010000025.1"/>
</dbReference>
<feature type="domain" description="WYL" evidence="2">
    <location>
        <begin position="124"/>
        <end position="185"/>
    </location>
</feature>
<keyword evidence="5" id="KW-1185">Reference proteome</keyword>